<dbReference type="Proteomes" id="UP000679498">
    <property type="component" value="Plasmid p4"/>
</dbReference>
<sequence length="88" mass="10228">MQTTKSIILANGKVFAKVYVNTNKVKLFIKADTWRTWDSRNRVPVREIAMDSKLATKETLRLEADRLLADIDSGFVNAKDLRKPYQWK</sequence>
<name>A0ABX8GFT4_EXIAC</name>
<keyword evidence="2" id="KW-1185">Reference proteome</keyword>
<dbReference type="EMBL" id="CP075901">
    <property type="protein sequence ID" value="QWB32007.1"/>
    <property type="molecule type" value="Genomic_DNA"/>
</dbReference>
<protein>
    <submittedName>
        <fullName evidence="1">Uncharacterized protein</fullName>
    </submittedName>
</protein>
<evidence type="ECO:0000313" key="2">
    <source>
        <dbReference type="Proteomes" id="UP000679498"/>
    </source>
</evidence>
<reference evidence="1 2" key="1">
    <citation type="submission" date="2021-05" db="EMBL/GenBank/DDBJ databases">
        <title>Biocontrol using Exiguobacterium acetylicum SI17 against litchi downy blight caused by Peronophythora litchii.</title>
        <authorList>
            <person name="Zheng L."/>
        </authorList>
    </citation>
    <scope>NUCLEOTIDE SEQUENCE [LARGE SCALE GENOMIC DNA]</scope>
    <source>
        <strain evidence="1 2">SI17</strain>
        <plasmid evidence="1 2">p4</plasmid>
    </source>
</reference>
<keyword evidence="1" id="KW-0614">Plasmid</keyword>
<accession>A0ABX8GFT4</accession>
<organism evidence="1 2">
    <name type="scientific">Exiguobacterium acetylicum</name>
    <name type="common">Brevibacterium acetylicum</name>
    <dbReference type="NCBI Taxonomy" id="41170"/>
    <lineage>
        <taxon>Bacteria</taxon>
        <taxon>Bacillati</taxon>
        <taxon>Bacillota</taxon>
        <taxon>Bacilli</taxon>
        <taxon>Bacillales</taxon>
        <taxon>Bacillales Family XII. Incertae Sedis</taxon>
        <taxon>Exiguobacterium</taxon>
    </lineage>
</organism>
<evidence type="ECO:0000313" key="1">
    <source>
        <dbReference type="EMBL" id="QWB32007.1"/>
    </source>
</evidence>
<dbReference type="RefSeq" id="WP_214814275.1">
    <property type="nucleotide sequence ID" value="NZ_CP075901.1"/>
</dbReference>
<proteinExistence type="predicted"/>
<geneLocation type="plasmid" evidence="1 2">
    <name>p4</name>
</geneLocation>
<dbReference type="GeneID" id="88813473"/>
<gene>
    <name evidence="1" type="ORF">KKI46_17355</name>
</gene>